<dbReference type="InterPro" id="IPR019779">
    <property type="entry name" value="GalP_UDPtransf1_His-AS"/>
</dbReference>
<dbReference type="PANTHER" id="PTHR11943:SF1">
    <property type="entry name" value="GALACTOSE-1-PHOSPHATE URIDYLYLTRANSFERASE"/>
    <property type="match status" value="1"/>
</dbReference>
<dbReference type="RefSeq" id="WP_013704925.1">
    <property type="nucleotide sequence ID" value="NC_015387.1"/>
</dbReference>
<feature type="domain" description="Galactose-1-phosphate uridyl transferase C-terminal" evidence="17">
    <location>
        <begin position="213"/>
        <end position="343"/>
    </location>
</feature>
<keyword evidence="11 15" id="KW-0119">Carbohydrate metabolism</keyword>
<evidence type="ECO:0000256" key="4">
    <source>
        <dbReference type="ARBA" id="ARBA00012384"/>
    </source>
</evidence>
<evidence type="ECO:0000256" key="8">
    <source>
        <dbReference type="ARBA" id="ARBA00022723"/>
    </source>
</evidence>
<dbReference type="EMBL" id="CP002630">
    <property type="protein sequence ID" value="AEB12880.1"/>
    <property type="molecule type" value="Genomic_DNA"/>
</dbReference>
<proteinExistence type="inferred from homology"/>
<dbReference type="NCBIfam" id="TIGR00209">
    <property type="entry name" value="galT_1"/>
    <property type="match status" value="1"/>
</dbReference>
<dbReference type="EC" id="2.7.7.12" evidence="4 12"/>
<dbReference type="InterPro" id="IPR005850">
    <property type="entry name" value="GalP_Utransf_C"/>
</dbReference>
<reference evidence="18 19" key="1">
    <citation type="journal article" date="2012" name="Stand. Genomic Sci.">
        <title>Complete genome sequence of the aerobic, heterotroph Marinithermus hydrothermalis type strain (T1(T)) from a deep-sea hydrothermal vent chimney.</title>
        <authorList>
            <person name="Copeland A."/>
            <person name="Gu W."/>
            <person name="Yasawong M."/>
            <person name="Lapidus A."/>
            <person name="Lucas S."/>
            <person name="Deshpande S."/>
            <person name="Pagani I."/>
            <person name="Tapia R."/>
            <person name="Cheng J.F."/>
            <person name="Goodwin L.A."/>
            <person name="Pitluck S."/>
            <person name="Liolios K."/>
            <person name="Ivanova N."/>
            <person name="Mavromatis K."/>
            <person name="Mikhailova N."/>
            <person name="Pati A."/>
            <person name="Chen A."/>
            <person name="Palaniappan K."/>
            <person name="Land M."/>
            <person name="Pan C."/>
            <person name="Brambilla E.M."/>
            <person name="Rohde M."/>
            <person name="Tindall B.J."/>
            <person name="Sikorski J."/>
            <person name="Goker M."/>
            <person name="Detter J.C."/>
            <person name="Bristow J."/>
            <person name="Eisen J.A."/>
            <person name="Markowitz V."/>
            <person name="Hugenholtz P."/>
            <person name="Kyrpides N.C."/>
            <person name="Klenk H.P."/>
            <person name="Woyke T."/>
        </authorList>
    </citation>
    <scope>NUCLEOTIDE SEQUENCE [LARGE SCALE GENOMIC DNA]</scope>
    <source>
        <strain evidence="19">DSM 14884 / JCM 11576 / T1</strain>
    </source>
</reference>
<feature type="binding site" evidence="14">
    <location>
        <position position="129"/>
    </location>
    <ligand>
        <name>Zn(2+)</name>
        <dbReference type="ChEBI" id="CHEBI:29105"/>
    </ligand>
</feature>
<dbReference type="HOGENOM" id="CLU_029960_1_1_0"/>
<feature type="binding site" evidence="14">
    <location>
        <position position="68"/>
    </location>
    <ligand>
        <name>Zn(2+)</name>
        <dbReference type="ChEBI" id="CHEBI:29105"/>
    </ligand>
</feature>
<dbReference type="GO" id="GO:0008270">
    <property type="term" value="F:zinc ion binding"/>
    <property type="evidence" value="ECO:0007669"/>
    <property type="project" value="InterPro"/>
</dbReference>
<feature type="binding site" evidence="14">
    <location>
        <position position="180"/>
    </location>
    <ligand>
        <name>Zn(2+)</name>
        <dbReference type="ChEBI" id="CHEBI:29105"/>
    </ligand>
</feature>
<feature type="active site" description="Tele-UMP-histidine intermediate" evidence="13">
    <location>
        <position position="182"/>
    </location>
</feature>
<evidence type="ECO:0000313" key="19">
    <source>
        <dbReference type="Proteomes" id="UP000007030"/>
    </source>
</evidence>
<keyword evidence="9 14" id="KW-0862">Zinc</keyword>
<dbReference type="GO" id="GO:0008108">
    <property type="term" value="F:UDP-glucose:hexose-1-phosphate uridylyltransferase activity"/>
    <property type="evidence" value="ECO:0007669"/>
    <property type="project" value="UniProtKB-UniRule"/>
</dbReference>
<dbReference type="GO" id="GO:0033499">
    <property type="term" value="P:galactose catabolic process via UDP-galactose, Leloir pathway"/>
    <property type="evidence" value="ECO:0007669"/>
    <property type="project" value="TreeGrafter"/>
</dbReference>
<evidence type="ECO:0000259" key="16">
    <source>
        <dbReference type="Pfam" id="PF01087"/>
    </source>
</evidence>
<dbReference type="UniPathway" id="UPA00214"/>
<accession>F2NPV4</accession>
<dbReference type="Pfam" id="PF02744">
    <property type="entry name" value="GalP_UDP_tr_C"/>
    <property type="match status" value="1"/>
</dbReference>
<dbReference type="PANTHER" id="PTHR11943">
    <property type="entry name" value="GALACTOSE-1-PHOSPHATE URIDYLYLTRANSFERASE"/>
    <property type="match status" value="1"/>
</dbReference>
<dbReference type="PIRSF" id="PIRSF000808">
    <property type="entry name" value="GalT"/>
    <property type="match status" value="1"/>
</dbReference>
<comment type="catalytic activity">
    <reaction evidence="1 15">
        <text>alpha-D-galactose 1-phosphate + UDP-alpha-D-glucose = alpha-D-glucose 1-phosphate + UDP-alpha-D-galactose</text>
        <dbReference type="Rhea" id="RHEA:13989"/>
        <dbReference type="ChEBI" id="CHEBI:58336"/>
        <dbReference type="ChEBI" id="CHEBI:58601"/>
        <dbReference type="ChEBI" id="CHEBI:58885"/>
        <dbReference type="ChEBI" id="CHEBI:66914"/>
        <dbReference type="EC" id="2.7.7.12"/>
    </reaction>
</comment>
<protein>
    <recommendedName>
        <fullName evidence="5 12">Galactose-1-phosphate uridylyltransferase</fullName>
        <ecNumber evidence="4 12">2.7.7.12</ecNumber>
    </recommendedName>
</protein>
<dbReference type="GO" id="GO:0005737">
    <property type="term" value="C:cytoplasm"/>
    <property type="evidence" value="ECO:0007669"/>
    <property type="project" value="TreeGrafter"/>
</dbReference>
<gene>
    <name evidence="18" type="ordered locus">Marky_2157</name>
</gene>
<keyword evidence="7 15" id="KW-0548">Nucleotidyltransferase</keyword>
<keyword evidence="10 15" id="KW-0299">Galactose metabolism</keyword>
<evidence type="ECO:0000256" key="11">
    <source>
        <dbReference type="ARBA" id="ARBA00023277"/>
    </source>
</evidence>
<keyword evidence="19" id="KW-1185">Reference proteome</keyword>
<evidence type="ECO:0000256" key="15">
    <source>
        <dbReference type="RuleBase" id="RU000506"/>
    </source>
</evidence>
<evidence type="ECO:0000256" key="13">
    <source>
        <dbReference type="PIRSR" id="PIRSR000808-1"/>
    </source>
</evidence>
<dbReference type="SUPFAM" id="SSF54197">
    <property type="entry name" value="HIT-like"/>
    <property type="match status" value="2"/>
</dbReference>
<dbReference type="OrthoDB" id="9769064at2"/>
<dbReference type="eggNOG" id="COG1085">
    <property type="taxonomic scope" value="Bacteria"/>
</dbReference>
<evidence type="ECO:0000259" key="17">
    <source>
        <dbReference type="Pfam" id="PF02744"/>
    </source>
</evidence>
<evidence type="ECO:0000256" key="12">
    <source>
        <dbReference type="NCBIfam" id="TIGR00209"/>
    </source>
</evidence>
<evidence type="ECO:0000313" key="18">
    <source>
        <dbReference type="EMBL" id="AEB12880.1"/>
    </source>
</evidence>
<keyword evidence="6 15" id="KW-0808">Transferase</keyword>
<dbReference type="STRING" id="869210.Marky_2157"/>
<name>F2NPV4_MARHT</name>
<dbReference type="AlphaFoldDB" id="F2NPV4"/>
<organism evidence="18 19">
    <name type="scientific">Marinithermus hydrothermalis (strain DSM 14884 / JCM 11576 / T1)</name>
    <dbReference type="NCBI Taxonomy" id="869210"/>
    <lineage>
        <taxon>Bacteria</taxon>
        <taxon>Thermotogati</taxon>
        <taxon>Deinococcota</taxon>
        <taxon>Deinococci</taxon>
        <taxon>Thermales</taxon>
        <taxon>Thermaceae</taxon>
        <taxon>Marinithermus</taxon>
    </lineage>
</organism>
<dbReference type="KEGG" id="mhd:Marky_2157"/>
<comment type="similarity">
    <text evidence="3 15">Belongs to the galactose-1-phosphate uridylyltransferase type 1 family.</text>
</comment>
<feature type="binding site" evidence="14">
    <location>
        <position position="71"/>
    </location>
    <ligand>
        <name>Zn(2+)</name>
        <dbReference type="ChEBI" id="CHEBI:29105"/>
    </ligand>
</feature>
<evidence type="ECO:0000256" key="7">
    <source>
        <dbReference type="ARBA" id="ARBA00022695"/>
    </source>
</evidence>
<dbReference type="Pfam" id="PF01087">
    <property type="entry name" value="GalP_UDP_transf"/>
    <property type="match status" value="1"/>
</dbReference>
<evidence type="ECO:0000256" key="3">
    <source>
        <dbReference type="ARBA" id="ARBA00010951"/>
    </source>
</evidence>
<evidence type="ECO:0000256" key="10">
    <source>
        <dbReference type="ARBA" id="ARBA00023144"/>
    </source>
</evidence>
<evidence type="ECO:0000256" key="14">
    <source>
        <dbReference type="PIRSR" id="PIRSR000808-3"/>
    </source>
</evidence>
<dbReference type="InterPro" id="IPR005849">
    <property type="entry name" value="GalP_Utransf_N"/>
</dbReference>
<feature type="domain" description="Galactose-1-phosphate uridyl transferase N-terminal" evidence="16">
    <location>
        <begin position="38"/>
        <end position="192"/>
    </location>
</feature>
<dbReference type="InterPro" id="IPR036265">
    <property type="entry name" value="HIT-like_sf"/>
</dbReference>
<evidence type="ECO:0000256" key="6">
    <source>
        <dbReference type="ARBA" id="ARBA00022679"/>
    </source>
</evidence>
<dbReference type="Gene3D" id="3.30.428.10">
    <property type="entry name" value="HIT-like"/>
    <property type="match status" value="2"/>
</dbReference>
<keyword evidence="8 14" id="KW-0479">Metal-binding</keyword>
<evidence type="ECO:0000256" key="1">
    <source>
        <dbReference type="ARBA" id="ARBA00001107"/>
    </source>
</evidence>
<sequence length="346" mass="38787">MHKRRVEKPDGRYLYLYGHAPPAETAAAHSPTAPPPAPHLRWHPLRQEWVIYAAHRQDRTHLPPETRCPLCPARPDAPPGEIPFATFEIAVFQNRFPALTPTPPPPPDLPVPAAPAHGACEVVVYTPEHTASLATLPPQRRELLVRVWADRYAELLAHPAVRYVMPFENRGEAVGVTLHHPHGQIYAYPFLPPVPEREAAAFREGPVLLRLLETAREGYTVLEDAHVQAFVPPFARFPYEVWVAPKRPHPGPWTFTDAETQSFARMLGEIAARYDALFQRPCPYLLALHAAPKGTEAYYHFHAEFYPYLRAPNKLKYLAGTEVGAGAFTVDVLPEVAAQALRETRA</sequence>
<dbReference type="PROSITE" id="PS00117">
    <property type="entry name" value="GAL_P_UDP_TRANSF_I"/>
    <property type="match status" value="1"/>
</dbReference>
<evidence type="ECO:0000256" key="2">
    <source>
        <dbReference type="ARBA" id="ARBA00004947"/>
    </source>
</evidence>
<evidence type="ECO:0000256" key="5">
    <source>
        <dbReference type="ARBA" id="ARBA00016340"/>
    </source>
</evidence>
<dbReference type="Proteomes" id="UP000007030">
    <property type="component" value="Chromosome"/>
</dbReference>
<evidence type="ECO:0000256" key="9">
    <source>
        <dbReference type="ARBA" id="ARBA00022833"/>
    </source>
</evidence>
<comment type="cofactor">
    <cofactor evidence="14">
        <name>Zn(2+)</name>
        <dbReference type="ChEBI" id="CHEBI:29105"/>
    </cofactor>
    <text evidence="14">Binds 1 zinc ion per subunit.</text>
</comment>
<dbReference type="InterPro" id="IPR001937">
    <property type="entry name" value="GalP_UDPtransf1"/>
</dbReference>
<comment type="pathway">
    <text evidence="2 15">Carbohydrate metabolism; galactose metabolism.</text>
</comment>